<proteinExistence type="inferred from homology"/>
<evidence type="ECO:0000256" key="4">
    <source>
        <dbReference type="ARBA" id="ARBA00022692"/>
    </source>
</evidence>
<dbReference type="InterPro" id="IPR008969">
    <property type="entry name" value="CarboxyPept-like_regulatory"/>
</dbReference>
<evidence type="ECO:0000256" key="1">
    <source>
        <dbReference type="ARBA" id="ARBA00004571"/>
    </source>
</evidence>
<dbReference type="GO" id="GO:0009279">
    <property type="term" value="C:cell outer membrane"/>
    <property type="evidence" value="ECO:0007669"/>
    <property type="project" value="UniProtKB-SubCell"/>
</dbReference>
<dbReference type="NCBIfam" id="TIGR04057">
    <property type="entry name" value="SusC_RagA_signa"/>
    <property type="match status" value="1"/>
</dbReference>
<dbReference type="NCBIfam" id="TIGR04056">
    <property type="entry name" value="OMP_RagA_SusC"/>
    <property type="match status" value="1"/>
</dbReference>
<evidence type="ECO:0000313" key="10">
    <source>
        <dbReference type="Proteomes" id="UP000183200"/>
    </source>
</evidence>
<dbReference type="InterPro" id="IPR011662">
    <property type="entry name" value="Secretin/TonB_short_N"/>
</dbReference>
<dbReference type="PROSITE" id="PS52016">
    <property type="entry name" value="TONB_DEPENDENT_REC_3"/>
    <property type="match status" value="1"/>
</dbReference>
<dbReference type="InterPro" id="IPR023996">
    <property type="entry name" value="TonB-dep_OMP_SusC/RagA"/>
</dbReference>
<dbReference type="Proteomes" id="UP000183200">
    <property type="component" value="Unassembled WGS sequence"/>
</dbReference>
<dbReference type="Pfam" id="PF13715">
    <property type="entry name" value="CarbopepD_reg_2"/>
    <property type="match status" value="1"/>
</dbReference>
<dbReference type="InterPro" id="IPR036942">
    <property type="entry name" value="Beta-barrel_TonB_sf"/>
</dbReference>
<dbReference type="InterPro" id="IPR039426">
    <property type="entry name" value="TonB-dep_rcpt-like"/>
</dbReference>
<keyword evidence="3 7" id="KW-1134">Transmembrane beta strand</keyword>
<keyword evidence="10" id="KW-1185">Reference proteome</keyword>
<comment type="subcellular location">
    <subcellularLocation>
        <location evidence="1 7">Cell outer membrane</location>
        <topology evidence="1 7">Multi-pass membrane protein</topology>
    </subcellularLocation>
</comment>
<evidence type="ECO:0000256" key="5">
    <source>
        <dbReference type="ARBA" id="ARBA00023136"/>
    </source>
</evidence>
<reference evidence="10" key="1">
    <citation type="submission" date="2016-10" db="EMBL/GenBank/DDBJ databases">
        <authorList>
            <person name="Varghese N."/>
            <person name="Submissions S."/>
        </authorList>
    </citation>
    <scope>NUCLEOTIDE SEQUENCE [LARGE SCALE GENOMIC DNA]</scope>
    <source>
        <strain evidence="10">DSM 19110</strain>
    </source>
</reference>
<dbReference type="Gene3D" id="2.40.170.20">
    <property type="entry name" value="TonB-dependent receptor, beta-barrel domain"/>
    <property type="match status" value="1"/>
</dbReference>
<dbReference type="Gene3D" id="2.60.40.1120">
    <property type="entry name" value="Carboxypeptidase-like, regulatory domain"/>
    <property type="match status" value="1"/>
</dbReference>
<dbReference type="InterPro" id="IPR012910">
    <property type="entry name" value="Plug_dom"/>
</dbReference>
<accession>A0A1G9RRD7</accession>
<comment type="similarity">
    <text evidence="7">Belongs to the TonB-dependent receptor family.</text>
</comment>
<dbReference type="InterPro" id="IPR037066">
    <property type="entry name" value="Plug_dom_sf"/>
</dbReference>
<keyword evidence="2 7" id="KW-0813">Transport</keyword>
<dbReference type="InterPro" id="IPR023997">
    <property type="entry name" value="TonB-dep_OMP_SusC/RagA_CS"/>
</dbReference>
<dbReference type="Pfam" id="PF07660">
    <property type="entry name" value="STN"/>
    <property type="match status" value="1"/>
</dbReference>
<organism evidence="9 10">
    <name type="scientific">Pedobacter steynii</name>
    <dbReference type="NCBI Taxonomy" id="430522"/>
    <lineage>
        <taxon>Bacteria</taxon>
        <taxon>Pseudomonadati</taxon>
        <taxon>Bacteroidota</taxon>
        <taxon>Sphingobacteriia</taxon>
        <taxon>Sphingobacteriales</taxon>
        <taxon>Sphingobacteriaceae</taxon>
        <taxon>Pedobacter</taxon>
    </lineage>
</organism>
<evidence type="ECO:0000256" key="7">
    <source>
        <dbReference type="PROSITE-ProRule" id="PRU01360"/>
    </source>
</evidence>
<evidence type="ECO:0000256" key="6">
    <source>
        <dbReference type="ARBA" id="ARBA00023237"/>
    </source>
</evidence>
<protein>
    <submittedName>
        <fullName evidence="9">TonB-linked outer membrane protein, SusC/RagA family</fullName>
    </submittedName>
</protein>
<dbReference type="Gene3D" id="2.170.130.10">
    <property type="entry name" value="TonB-dependent receptor, plug domain"/>
    <property type="match status" value="1"/>
</dbReference>
<dbReference type="EMBL" id="FNGY01000003">
    <property type="protein sequence ID" value="SDM25724.1"/>
    <property type="molecule type" value="Genomic_DNA"/>
</dbReference>
<sequence length="1152" mass="127263">MIAAFLQVSASGFAQKITLSEKNASLEQLFIKIKKQSGFNFLYSTKLLKEAKTVSLQVTEESLREVLDKCFEGQPLTYAINKNTVVVRKREEPLLSGDVQLKPIKGVVLDNKGMPIPGVTVKIKGSSTTRSTAQNGEFTIDAEDDDVLVFTYIGYKRKEVSLKGLQSIKVVLDEDQAQLEDVVVIGYGTQSKRETSGSISTVKGTQLQNKPSGSIEGLLQGLVPGLVVMNNSGLPGGRSNIQLRGLASFSSSANSNVVSTPLFIIDGVPLEQDAFNPSDPRQAITSVLSGFSAFDIESLDVLKDAASTAIYGSRGANGVIVINTKRGKIGKPIVSINTQYGRSFFPELRKTLGGMAERNFKLDLYNQYKSSKFGGGFTDVPIELTDSLNSFYNNSTDWQKLYFKNTNLKNINLGISGANENSSYRIGADYYDEEGIVLGSGFSRYSLTYSGVFNPTSKLTITGRANLSQTDASQRRGDNFNAAVVGNDFSSSFRPGPNSGFFDAYLDSYNKGVNIDLTRRILGQLEASYDVFKWMNITSRASANYEFYRTRSFSPSATRSDFKSAASYYAKENVNLLSETFLRLHHTFDDKHNLDFLLGNTINVSKNDNIFGAAYGGPSDAQQVIQGYPQSNLTLSTHNIGYGLLSYYSRVSYNYDKKYLFQAVLRADASSKFGKDKQWGYFPSTSVGWVFSKEGFFSKNVGNWFNFGKVRASIGKAGEQYQDNYLALGAYNSGAGNVNPNKPAYSDNGTYNGVPLLYPNYDGGNGIALPDLTWQTSKEYGVGLDLELFNSRLTMTLDYYNKNKDGFLFRDALNGTSGYSIRYVNSGAVRNTGFEAAITGYITEPGKNFQYSVTFIGGTNKNVLSKLPDFGRSISRDGYGAGSPYLEIGRPLNGFYLLKYLGVYANDDAVPVNKYTGQKLYPNGSGFTSQDPYRGGDIRLLDVNGDGVIDVRGSADKVYRGDPNPKFSGSLSHSFSYRMKNNSTIQLDLFFNYSVGAKVYNKVLADRISAVSWTASRNVNYPGGQRNLLDVSDLDVWTPTHTDAKFPVLNPWRYYGTSSYDFIGNYDTNTDLFLENGSFVRLNNINLSYDFSANFLKRMNIRRLRVYGGLNNVFIIKAYTGVDPENVDNYGYDLGNGYPIPKKFNLGFNFEF</sequence>
<dbReference type="SUPFAM" id="SSF49464">
    <property type="entry name" value="Carboxypeptidase regulatory domain-like"/>
    <property type="match status" value="1"/>
</dbReference>
<dbReference type="AlphaFoldDB" id="A0A1G9RRD7"/>
<keyword evidence="6 7" id="KW-0998">Cell outer membrane</keyword>
<evidence type="ECO:0000259" key="8">
    <source>
        <dbReference type="SMART" id="SM00965"/>
    </source>
</evidence>
<dbReference type="SMART" id="SM00965">
    <property type="entry name" value="STN"/>
    <property type="match status" value="1"/>
</dbReference>
<gene>
    <name evidence="9" type="ORF">SAMN05421820_103329</name>
</gene>
<evidence type="ECO:0000256" key="3">
    <source>
        <dbReference type="ARBA" id="ARBA00022452"/>
    </source>
</evidence>
<dbReference type="Pfam" id="PF07715">
    <property type="entry name" value="Plug"/>
    <property type="match status" value="1"/>
</dbReference>
<evidence type="ECO:0000256" key="2">
    <source>
        <dbReference type="ARBA" id="ARBA00022448"/>
    </source>
</evidence>
<feature type="domain" description="Secretin/TonB short N-terminal" evidence="8">
    <location>
        <begin position="39"/>
        <end position="90"/>
    </location>
</feature>
<dbReference type="SUPFAM" id="SSF56935">
    <property type="entry name" value="Porins"/>
    <property type="match status" value="1"/>
</dbReference>
<evidence type="ECO:0000313" key="9">
    <source>
        <dbReference type="EMBL" id="SDM25724.1"/>
    </source>
</evidence>
<keyword evidence="5 7" id="KW-0472">Membrane</keyword>
<keyword evidence="4 7" id="KW-0812">Transmembrane</keyword>
<name>A0A1G9RRD7_9SPHI</name>